<accession>A0A5N5FN30</accession>
<dbReference type="Proteomes" id="UP000327157">
    <property type="component" value="Unassembled WGS sequence"/>
</dbReference>
<dbReference type="EMBL" id="SMOL01000183">
    <property type="protein sequence ID" value="KAB2623786.1"/>
    <property type="molecule type" value="Genomic_DNA"/>
</dbReference>
<evidence type="ECO:0000256" key="2">
    <source>
        <dbReference type="SAM" id="SignalP"/>
    </source>
</evidence>
<gene>
    <name evidence="3" type="ORF">D8674_039233</name>
    <name evidence="4" type="ORF">D8674_040681</name>
</gene>
<feature type="chain" id="PRO_5036147896" evidence="2">
    <location>
        <begin position="27"/>
        <end position="173"/>
    </location>
</feature>
<dbReference type="EMBL" id="SMOL01000605">
    <property type="protein sequence ID" value="KAB2604555.1"/>
    <property type="molecule type" value="Genomic_DNA"/>
</dbReference>
<sequence>MILPHGRACHLLLLGIVNLAVRNLISNSPMSSSLLFFFPEMKSRTGREAIRSNKTAREEERKAPPTNSAMVTTESSTEGNLKDEERVWIMGMRILIGIKLEDVHLENTITVSNQVENLRGQYEGHGCGFKPSSVTENERRKLRGKTKETKRNSWSSIGINLEIVGAAHYGRNE</sequence>
<keyword evidence="5" id="KW-1185">Reference proteome</keyword>
<reference evidence="3 5" key="1">
    <citation type="submission" date="2019-09" db="EMBL/GenBank/DDBJ databases">
        <authorList>
            <person name="Ou C."/>
        </authorList>
    </citation>
    <scope>NUCLEOTIDE SEQUENCE [LARGE SCALE GENOMIC DNA]</scope>
    <source>
        <strain evidence="3">S2</strain>
        <tissue evidence="3">Leaf</tissue>
    </source>
</reference>
<reference evidence="3 5" key="2">
    <citation type="submission" date="2019-11" db="EMBL/GenBank/DDBJ databases">
        <title>A de novo genome assembly of a pear dwarfing rootstock.</title>
        <authorList>
            <person name="Wang F."/>
            <person name="Wang J."/>
            <person name="Li S."/>
            <person name="Zhang Y."/>
            <person name="Fang M."/>
            <person name="Ma L."/>
            <person name="Zhao Y."/>
            <person name="Jiang S."/>
        </authorList>
    </citation>
    <scope>NUCLEOTIDE SEQUENCE [LARGE SCALE GENOMIC DNA]</scope>
    <source>
        <strain evidence="3">S2</strain>
        <tissue evidence="3">Leaf</tissue>
    </source>
</reference>
<proteinExistence type="predicted"/>
<evidence type="ECO:0000313" key="5">
    <source>
        <dbReference type="Proteomes" id="UP000327157"/>
    </source>
</evidence>
<feature type="compositionally biased region" description="Polar residues" evidence="1">
    <location>
        <begin position="65"/>
        <end position="79"/>
    </location>
</feature>
<feature type="compositionally biased region" description="Basic and acidic residues" evidence="1">
    <location>
        <begin position="47"/>
        <end position="63"/>
    </location>
</feature>
<evidence type="ECO:0000313" key="3">
    <source>
        <dbReference type="EMBL" id="KAB2604555.1"/>
    </source>
</evidence>
<feature type="region of interest" description="Disordered" evidence="1">
    <location>
        <begin position="47"/>
        <end position="79"/>
    </location>
</feature>
<protein>
    <submittedName>
        <fullName evidence="3">Disease resistance protein</fullName>
    </submittedName>
</protein>
<keyword evidence="2" id="KW-0732">Signal</keyword>
<organism evidence="3 5">
    <name type="scientific">Pyrus ussuriensis x Pyrus communis</name>
    <dbReference type="NCBI Taxonomy" id="2448454"/>
    <lineage>
        <taxon>Eukaryota</taxon>
        <taxon>Viridiplantae</taxon>
        <taxon>Streptophyta</taxon>
        <taxon>Embryophyta</taxon>
        <taxon>Tracheophyta</taxon>
        <taxon>Spermatophyta</taxon>
        <taxon>Magnoliopsida</taxon>
        <taxon>eudicotyledons</taxon>
        <taxon>Gunneridae</taxon>
        <taxon>Pentapetalae</taxon>
        <taxon>rosids</taxon>
        <taxon>fabids</taxon>
        <taxon>Rosales</taxon>
        <taxon>Rosaceae</taxon>
        <taxon>Amygdaloideae</taxon>
        <taxon>Maleae</taxon>
        <taxon>Pyrus</taxon>
    </lineage>
</organism>
<feature type="signal peptide" evidence="2">
    <location>
        <begin position="1"/>
        <end position="26"/>
    </location>
</feature>
<name>A0A5N5FN30_9ROSA</name>
<comment type="caution">
    <text evidence="3">The sequence shown here is derived from an EMBL/GenBank/DDBJ whole genome shotgun (WGS) entry which is preliminary data.</text>
</comment>
<evidence type="ECO:0000256" key="1">
    <source>
        <dbReference type="SAM" id="MobiDB-lite"/>
    </source>
</evidence>
<dbReference type="AlphaFoldDB" id="A0A5N5FN30"/>
<evidence type="ECO:0000313" key="4">
    <source>
        <dbReference type="EMBL" id="KAB2623786.1"/>
    </source>
</evidence>